<dbReference type="STRING" id="993692.IV57_GL000870"/>
<dbReference type="AlphaFoldDB" id="A0A0R2LJ53"/>
<gene>
    <name evidence="2" type="ORF">IV57_GL000870</name>
</gene>
<evidence type="ECO:0000313" key="3">
    <source>
        <dbReference type="Proteomes" id="UP000051006"/>
    </source>
</evidence>
<evidence type="ECO:0000313" key="2">
    <source>
        <dbReference type="EMBL" id="KRN98685.1"/>
    </source>
</evidence>
<dbReference type="GO" id="GO:0015888">
    <property type="term" value="P:thiamine transport"/>
    <property type="evidence" value="ECO:0007669"/>
    <property type="project" value="TreeGrafter"/>
</dbReference>
<sequence>MSKEIIKPYSKKYKVSVNQQTDSTSSLHQRIDKKDLNADVIELNQSDTVAANDKQLFKKIDFKKLKNFKYLSSDNQKLAKKTNSIPYSVETTNIVYNKGNNLENGDFTRLWDQQNDGKIALPDTENSLWPAIIYMGIDYSRFRSTSSYVGHDFADEGPALAALKELQPKVMIYDNVAELSKLFKDGRVNLAVVDSDTAITLKKNISSLNSTTLGLNVYANYQMAAIPKNCQNIKAAYQYLDYRLSQSVQSRASKKMQALPVNQSVQKIDSNYATYGSGSDYLVTMDYEYINAQRNKLIKEWNQIFK</sequence>
<dbReference type="Pfam" id="PF13416">
    <property type="entry name" value="SBP_bac_8"/>
    <property type="match status" value="1"/>
</dbReference>
<dbReference type="GO" id="GO:0030975">
    <property type="term" value="F:thiamine binding"/>
    <property type="evidence" value="ECO:0007669"/>
    <property type="project" value="TreeGrafter"/>
</dbReference>
<dbReference type="PANTHER" id="PTHR30006">
    <property type="entry name" value="THIAMINE-BINDING PERIPLASMIC PROTEIN-RELATED"/>
    <property type="match status" value="1"/>
</dbReference>
<protein>
    <submittedName>
        <fullName evidence="2">Spermidine putrescine-binding periplasmic protein</fullName>
    </submittedName>
</protein>
<keyword evidence="3" id="KW-1185">Reference proteome</keyword>
<dbReference type="EMBL" id="JQCF01000019">
    <property type="protein sequence ID" value="KRN98685.1"/>
    <property type="molecule type" value="Genomic_DNA"/>
</dbReference>
<comment type="caution">
    <text evidence="2">The sequence shown here is derived from an EMBL/GenBank/DDBJ whole genome shotgun (WGS) entry which is preliminary data.</text>
</comment>
<evidence type="ECO:0000256" key="1">
    <source>
        <dbReference type="ARBA" id="ARBA00022729"/>
    </source>
</evidence>
<organism evidence="2 3">
    <name type="scientific">Companilactobacillus kimchiensis</name>
    <dbReference type="NCBI Taxonomy" id="993692"/>
    <lineage>
        <taxon>Bacteria</taxon>
        <taxon>Bacillati</taxon>
        <taxon>Bacillota</taxon>
        <taxon>Bacilli</taxon>
        <taxon>Lactobacillales</taxon>
        <taxon>Lactobacillaceae</taxon>
        <taxon>Companilactobacillus</taxon>
    </lineage>
</organism>
<dbReference type="Gene3D" id="3.40.190.10">
    <property type="entry name" value="Periplasmic binding protein-like II"/>
    <property type="match status" value="2"/>
</dbReference>
<keyword evidence="1" id="KW-0732">Signal</keyword>
<dbReference type="PANTHER" id="PTHR30006:SF2">
    <property type="entry name" value="ABC TRANSPORTER SUBSTRATE-BINDING PROTEIN"/>
    <property type="match status" value="1"/>
</dbReference>
<dbReference type="GO" id="GO:0030976">
    <property type="term" value="F:thiamine pyrophosphate binding"/>
    <property type="evidence" value="ECO:0007669"/>
    <property type="project" value="TreeGrafter"/>
</dbReference>
<dbReference type="InterPro" id="IPR006059">
    <property type="entry name" value="SBP"/>
</dbReference>
<reference evidence="2 3" key="1">
    <citation type="journal article" date="2015" name="Genome Announc.">
        <title>Expanding the biotechnology potential of lactobacilli through comparative genomics of 213 strains and associated genera.</title>
        <authorList>
            <person name="Sun Z."/>
            <person name="Harris H.M."/>
            <person name="McCann A."/>
            <person name="Guo C."/>
            <person name="Argimon S."/>
            <person name="Zhang W."/>
            <person name="Yang X."/>
            <person name="Jeffery I.B."/>
            <person name="Cooney J.C."/>
            <person name="Kagawa T.F."/>
            <person name="Liu W."/>
            <person name="Song Y."/>
            <person name="Salvetti E."/>
            <person name="Wrobel A."/>
            <person name="Rasinkangas P."/>
            <person name="Parkhill J."/>
            <person name="Rea M.C."/>
            <person name="O'Sullivan O."/>
            <person name="Ritari J."/>
            <person name="Douillard F.P."/>
            <person name="Paul Ross R."/>
            <person name="Yang R."/>
            <person name="Briner A.E."/>
            <person name="Felis G.E."/>
            <person name="de Vos W.M."/>
            <person name="Barrangou R."/>
            <person name="Klaenhammer T.R."/>
            <person name="Caufield P.W."/>
            <person name="Cui Y."/>
            <person name="Zhang H."/>
            <person name="O'Toole P.W."/>
        </authorList>
    </citation>
    <scope>NUCLEOTIDE SEQUENCE [LARGE SCALE GENOMIC DNA]</scope>
    <source>
        <strain evidence="2 3">DSM 24716</strain>
    </source>
</reference>
<dbReference type="GO" id="GO:0030288">
    <property type="term" value="C:outer membrane-bounded periplasmic space"/>
    <property type="evidence" value="ECO:0007669"/>
    <property type="project" value="TreeGrafter"/>
</dbReference>
<dbReference type="SUPFAM" id="SSF53850">
    <property type="entry name" value="Periplasmic binding protein-like II"/>
    <property type="match status" value="1"/>
</dbReference>
<accession>A0A0R2LJ53</accession>
<proteinExistence type="predicted"/>
<dbReference type="Proteomes" id="UP000051006">
    <property type="component" value="Unassembled WGS sequence"/>
</dbReference>
<name>A0A0R2LJ53_9LACO</name>
<dbReference type="PATRIC" id="fig|993692.3.peg.880"/>